<evidence type="ECO:0000313" key="2">
    <source>
        <dbReference type="EMBL" id="KAL3892394.1"/>
    </source>
</evidence>
<feature type="region of interest" description="Disordered" evidence="1">
    <location>
        <begin position="257"/>
        <end position="346"/>
    </location>
</feature>
<dbReference type="AlphaFoldDB" id="A0ABD3Y1N8"/>
<organism evidence="2 3">
    <name type="scientific">Sinanodonta woodiana</name>
    <name type="common">Chinese pond mussel</name>
    <name type="synonym">Anodonta woodiana</name>
    <dbReference type="NCBI Taxonomy" id="1069815"/>
    <lineage>
        <taxon>Eukaryota</taxon>
        <taxon>Metazoa</taxon>
        <taxon>Spiralia</taxon>
        <taxon>Lophotrochozoa</taxon>
        <taxon>Mollusca</taxon>
        <taxon>Bivalvia</taxon>
        <taxon>Autobranchia</taxon>
        <taxon>Heteroconchia</taxon>
        <taxon>Palaeoheterodonta</taxon>
        <taxon>Unionida</taxon>
        <taxon>Unionoidea</taxon>
        <taxon>Unionidae</taxon>
        <taxon>Unioninae</taxon>
        <taxon>Sinanodonta</taxon>
    </lineage>
</organism>
<feature type="compositionally biased region" description="Polar residues" evidence="1">
    <location>
        <begin position="334"/>
        <end position="345"/>
    </location>
</feature>
<feature type="region of interest" description="Disordered" evidence="1">
    <location>
        <begin position="430"/>
        <end position="474"/>
    </location>
</feature>
<feature type="region of interest" description="Disordered" evidence="1">
    <location>
        <begin position="134"/>
        <end position="154"/>
    </location>
</feature>
<name>A0ABD3Y1N8_SINWO</name>
<proteinExistence type="predicted"/>
<keyword evidence="3" id="KW-1185">Reference proteome</keyword>
<protein>
    <submittedName>
        <fullName evidence="2">Uncharacterized protein</fullName>
    </submittedName>
</protein>
<dbReference type="EMBL" id="JBJQND010000001">
    <property type="protein sequence ID" value="KAL3892394.1"/>
    <property type="molecule type" value="Genomic_DNA"/>
</dbReference>
<evidence type="ECO:0000313" key="3">
    <source>
        <dbReference type="Proteomes" id="UP001634394"/>
    </source>
</evidence>
<feature type="compositionally biased region" description="Basic and acidic residues" evidence="1">
    <location>
        <begin position="380"/>
        <end position="398"/>
    </location>
</feature>
<feature type="compositionally biased region" description="Polar residues" evidence="1">
    <location>
        <begin position="315"/>
        <end position="325"/>
    </location>
</feature>
<comment type="caution">
    <text evidence="2">The sequence shown here is derived from an EMBL/GenBank/DDBJ whole genome shotgun (WGS) entry which is preliminary data.</text>
</comment>
<feature type="region of interest" description="Disordered" evidence="1">
    <location>
        <begin position="360"/>
        <end position="416"/>
    </location>
</feature>
<sequence length="537" mass="61564">MLLHHRFLMQTERREPQYEFPGFCSGCLRMGLCYGCERSSEPHYHEDRLMKTGGGFTYFRKDRPERKIPWKNPANWRVKQNDQALKHMVREFAEAGLAHKLPENLRQYLHDTTEGHHPECPLISKLTQESVDMESQSEEMFPKSKLESFPDDDNEMDEGIYVDKYPDSGSKVRGHKKGLSNLDDNLIHPSLYHNERDKEDGYGYGEERVISAHSEGDVYDLQLRVDVPNEMVPLSPWQAEGDNGKAEDNYGKNQYEDFERRHSSSDEEAEVGDMSGDENSNKGGGQNRVGGRARKKLYRAPPAFKPRKSARRQILSRSPFSTNRTYDIRLGSGFQPQKSEKSPTQFKDFKKLDRTWTAPKKFEVKPNEKSATSFWTPSPPRDKKMAKNKTGRHEDHFNERRHRSVSPRPPSLDSGLASELLTAAARLKSKLPGSIERDAQPSVLKPDYRLPIEQDDHDQDSSYQDRLIPKHQESGFVLKKPSLYPERSKFTPDTSGYFTGPVDPTDIYLMPGNTFESIFRDGDGRLEEVTGFLSAPA</sequence>
<accession>A0ABD3Y1N8</accession>
<reference evidence="2 3" key="1">
    <citation type="submission" date="2024-11" db="EMBL/GenBank/DDBJ databases">
        <title>Chromosome-level genome assembly of the freshwater bivalve Anodonta woodiana.</title>
        <authorList>
            <person name="Chen X."/>
        </authorList>
    </citation>
    <scope>NUCLEOTIDE SEQUENCE [LARGE SCALE GENOMIC DNA]</scope>
    <source>
        <strain evidence="2">MN2024</strain>
        <tissue evidence="2">Gills</tissue>
    </source>
</reference>
<evidence type="ECO:0000256" key="1">
    <source>
        <dbReference type="SAM" id="MobiDB-lite"/>
    </source>
</evidence>
<gene>
    <name evidence="2" type="ORF">ACJMK2_004604</name>
</gene>
<dbReference type="Proteomes" id="UP001634394">
    <property type="component" value="Unassembled WGS sequence"/>
</dbReference>